<dbReference type="CDD" id="cd13867">
    <property type="entry name" value="CuRO_2_CueO_FtsP"/>
    <property type="match status" value="1"/>
</dbReference>
<feature type="compositionally biased region" description="Gly residues" evidence="4">
    <location>
        <begin position="519"/>
        <end position="532"/>
    </location>
</feature>
<dbReference type="RefSeq" id="WP_122823156.1">
    <property type="nucleotide sequence ID" value="NZ_CP033325.1"/>
</dbReference>
<feature type="domain" description="Plastocyanin-like" evidence="7">
    <location>
        <begin position="364"/>
        <end position="480"/>
    </location>
</feature>
<dbReference type="InterPro" id="IPR001117">
    <property type="entry name" value="Cu-oxidase_2nd"/>
</dbReference>
<feature type="domain" description="Plastocyanin-like" evidence="8">
    <location>
        <begin position="67"/>
        <end position="181"/>
    </location>
</feature>
<evidence type="ECO:0000259" key="8">
    <source>
        <dbReference type="Pfam" id="PF07732"/>
    </source>
</evidence>
<evidence type="ECO:0000256" key="1">
    <source>
        <dbReference type="ARBA" id="ARBA00010609"/>
    </source>
</evidence>
<reference evidence="10" key="1">
    <citation type="journal article" date="2019" name="Int. J. Syst. Evol. Microbiol.">
        <title>The Global Catalogue of Microorganisms (GCM) 10K type strain sequencing project: providing services to taxonomists for standard genome sequencing and annotation.</title>
        <authorList>
            <consortium name="The Broad Institute Genomics Platform"/>
            <consortium name="The Broad Institute Genome Sequencing Center for Infectious Disease"/>
            <person name="Wu L."/>
            <person name="Ma J."/>
        </authorList>
    </citation>
    <scope>NUCLEOTIDE SEQUENCE [LARGE SCALE GENOMIC DNA]</scope>
    <source>
        <strain evidence="10">JCM 3369</strain>
    </source>
</reference>
<comment type="caution">
    <text evidence="9">The sequence shown here is derived from an EMBL/GenBank/DDBJ whole genome shotgun (WGS) entry which is preliminary data.</text>
</comment>
<evidence type="ECO:0000256" key="3">
    <source>
        <dbReference type="ARBA" id="ARBA00023002"/>
    </source>
</evidence>
<proteinExistence type="inferred from homology"/>
<evidence type="ECO:0000259" key="6">
    <source>
        <dbReference type="Pfam" id="PF00394"/>
    </source>
</evidence>
<dbReference type="CDD" id="cd04232">
    <property type="entry name" value="CuRO_1_CueO_FtsP"/>
    <property type="match status" value="1"/>
</dbReference>
<feature type="signal peptide" evidence="5">
    <location>
        <begin position="1"/>
        <end position="21"/>
    </location>
</feature>
<dbReference type="InterPro" id="IPR045087">
    <property type="entry name" value="Cu-oxidase_fam"/>
</dbReference>
<dbReference type="Pfam" id="PF00394">
    <property type="entry name" value="Cu-oxidase"/>
    <property type="match status" value="1"/>
</dbReference>
<dbReference type="InterPro" id="IPR011707">
    <property type="entry name" value="Cu-oxidase-like_N"/>
</dbReference>
<keyword evidence="5" id="KW-0732">Signal</keyword>
<accession>A0ABV9D6D2</accession>
<dbReference type="InterPro" id="IPR011706">
    <property type="entry name" value="Cu-oxidase_C"/>
</dbReference>
<evidence type="ECO:0000256" key="4">
    <source>
        <dbReference type="SAM" id="MobiDB-lite"/>
    </source>
</evidence>
<evidence type="ECO:0000313" key="10">
    <source>
        <dbReference type="Proteomes" id="UP001595955"/>
    </source>
</evidence>
<dbReference type="Pfam" id="PF07732">
    <property type="entry name" value="Cu-oxidase_3"/>
    <property type="match status" value="1"/>
</dbReference>
<gene>
    <name evidence="9" type="ORF">ACFO3F_01605</name>
</gene>
<dbReference type="PANTHER" id="PTHR48267">
    <property type="entry name" value="CUPREDOXIN SUPERFAMILY PROTEIN"/>
    <property type="match status" value="1"/>
</dbReference>
<dbReference type="CDD" id="cd13890">
    <property type="entry name" value="CuRO_3_CueO_FtsP"/>
    <property type="match status" value="1"/>
</dbReference>
<feature type="domain" description="Plastocyanin-like" evidence="6">
    <location>
        <begin position="224"/>
        <end position="299"/>
    </location>
</feature>
<evidence type="ECO:0000313" key="9">
    <source>
        <dbReference type="EMBL" id="MFC4553932.1"/>
    </source>
</evidence>
<feature type="chain" id="PRO_5045456382" evidence="5">
    <location>
        <begin position="22"/>
        <end position="532"/>
    </location>
</feature>
<keyword evidence="3" id="KW-0560">Oxidoreductase</keyword>
<keyword evidence="10" id="KW-1185">Reference proteome</keyword>
<dbReference type="EMBL" id="JBHSGF010000001">
    <property type="protein sequence ID" value="MFC4553932.1"/>
    <property type="molecule type" value="Genomic_DNA"/>
</dbReference>
<dbReference type="PROSITE" id="PS00080">
    <property type="entry name" value="MULTICOPPER_OXIDASE2"/>
    <property type="match status" value="1"/>
</dbReference>
<dbReference type="InterPro" id="IPR002355">
    <property type="entry name" value="Cu_oxidase_Cu_BS"/>
</dbReference>
<keyword evidence="2" id="KW-0479">Metal-binding</keyword>
<evidence type="ECO:0000259" key="7">
    <source>
        <dbReference type="Pfam" id="PF07731"/>
    </source>
</evidence>
<sequence length="532" mass="57197">MTRRSRLATAVAVTAATALLAACDGGFVGGGLPGVEEVPFTTPLAIPPLAPSRVEPDGTRVFELTAQEGSMPFVDGAETRTWGFNGDYLGPTLRAERGERVAVEVTNELGEATSVHWHGMHLPPEMDGGPHQMVEPGETWRPTWEIDQPAATLWYHPHPHGETERHVYQGLAGLFLLDDPEAAPDLPSQYGVDDIPVIVQDKQFDDAGQLTLEENQSEPGVLGQTVMVNGTVGPFLGVSTERVRLRLLNGSTARTYSFGFDDGRRFQLVGTDGGLLPAPHETTDVRLSPGERAEIVVAVTPGEQVTLRSSEPDLGRVASSAAFGGEDTFDVLELRADTMLAPSPPVPDVLADVPRIKESEAGVTRDFTLAVRQINGRSMDPERIDEVVHEGQTEIWEVRSIDSLPHNFHIHDVQFQVLDIGGEPPPPELMGWKDTVYLEPQRDYRLIMRFEDFTDADSPYMFHCHLLRHEDEGLMGQFVVVGEGESAPTTIDLDHDGGRPGADGGDGGADDGGGDDGDGGGAAGGADGGHAH</sequence>
<evidence type="ECO:0000256" key="2">
    <source>
        <dbReference type="ARBA" id="ARBA00022723"/>
    </source>
</evidence>
<comment type="similarity">
    <text evidence="1">Belongs to the multicopper oxidase family.</text>
</comment>
<dbReference type="PANTHER" id="PTHR48267:SF1">
    <property type="entry name" value="BILIRUBIN OXIDASE"/>
    <property type="match status" value="1"/>
</dbReference>
<evidence type="ECO:0000256" key="5">
    <source>
        <dbReference type="SAM" id="SignalP"/>
    </source>
</evidence>
<feature type="region of interest" description="Disordered" evidence="4">
    <location>
        <begin position="487"/>
        <end position="532"/>
    </location>
</feature>
<dbReference type="PROSITE" id="PS51257">
    <property type="entry name" value="PROKAR_LIPOPROTEIN"/>
    <property type="match status" value="1"/>
</dbReference>
<organism evidence="9 10">
    <name type="scientific">Georgenia faecalis</name>
    <dbReference type="NCBI Taxonomy" id="2483799"/>
    <lineage>
        <taxon>Bacteria</taxon>
        <taxon>Bacillati</taxon>
        <taxon>Actinomycetota</taxon>
        <taxon>Actinomycetes</taxon>
        <taxon>Micrococcales</taxon>
        <taxon>Bogoriellaceae</taxon>
        <taxon>Georgenia</taxon>
    </lineage>
</organism>
<dbReference type="Pfam" id="PF07731">
    <property type="entry name" value="Cu-oxidase_2"/>
    <property type="match status" value="1"/>
</dbReference>
<dbReference type="InterPro" id="IPR008972">
    <property type="entry name" value="Cupredoxin"/>
</dbReference>
<dbReference type="Proteomes" id="UP001595955">
    <property type="component" value="Unassembled WGS sequence"/>
</dbReference>
<protein>
    <submittedName>
        <fullName evidence="9">Multicopper oxidase family protein</fullName>
    </submittedName>
</protein>
<feature type="compositionally biased region" description="Acidic residues" evidence="4">
    <location>
        <begin position="508"/>
        <end position="518"/>
    </location>
</feature>
<dbReference type="SUPFAM" id="SSF49503">
    <property type="entry name" value="Cupredoxins"/>
    <property type="match status" value="3"/>
</dbReference>
<name>A0ABV9D6D2_9MICO</name>
<dbReference type="Gene3D" id="2.60.40.420">
    <property type="entry name" value="Cupredoxins - blue copper proteins"/>
    <property type="match status" value="3"/>
</dbReference>